<keyword evidence="1" id="KW-1133">Transmembrane helix</keyword>
<accession>A0A7T7HZZ1</accession>
<evidence type="ECO:0000313" key="3">
    <source>
        <dbReference type="Proteomes" id="UP000595636"/>
    </source>
</evidence>
<organism evidence="2 3">
    <name type="scientific">Streptomyces liliifuscus</name>
    <dbReference type="NCBI Taxonomy" id="2797636"/>
    <lineage>
        <taxon>Bacteria</taxon>
        <taxon>Bacillati</taxon>
        <taxon>Actinomycetota</taxon>
        <taxon>Actinomycetes</taxon>
        <taxon>Kitasatosporales</taxon>
        <taxon>Streptomycetaceae</taxon>
        <taxon>Streptomyces</taxon>
    </lineage>
</organism>
<name>A0A7T7HZZ1_9ACTN</name>
<evidence type="ECO:0000256" key="1">
    <source>
        <dbReference type="SAM" id="Phobius"/>
    </source>
</evidence>
<keyword evidence="1" id="KW-0472">Membrane</keyword>
<dbReference type="RefSeq" id="WP_200393477.1">
    <property type="nucleotide sequence ID" value="NZ_CP066831.1"/>
</dbReference>
<gene>
    <name evidence="2" type="ORF">JEQ17_01635</name>
</gene>
<dbReference type="AlphaFoldDB" id="A0A7T7HZZ1"/>
<evidence type="ECO:0000313" key="2">
    <source>
        <dbReference type="EMBL" id="QQM38308.1"/>
    </source>
</evidence>
<sequence>MNGDRHQSGDVQALRRLLAVPAERDLPAGRRIQREEHLMRSWRTMKEQRTGGRRRQVQKRFALGLVAAAIAAGVTVAVPNGTQTPAYAVEKNPDGTLTVSFRDLDWRGDPQQFEKLARKIRAAGFTAIVDKVPAGKRCQFDRGEPLKADKSGNGTWDYRYVMTHADTYLVEENLPGPAPKGSGMQSSHFFSQTFIKGPVKPCNP</sequence>
<dbReference type="Proteomes" id="UP000595636">
    <property type="component" value="Chromosome"/>
</dbReference>
<keyword evidence="3" id="KW-1185">Reference proteome</keyword>
<feature type="transmembrane region" description="Helical" evidence="1">
    <location>
        <begin position="61"/>
        <end position="78"/>
    </location>
</feature>
<reference evidence="2 3" key="1">
    <citation type="submission" date="2020-12" db="EMBL/GenBank/DDBJ databases">
        <title>A novel species.</title>
        <authorList>
            <person name="Li K."/>
        </authorList>
    </citation>
    <scope>NUCLEOTIDE SEQUENCE [LARGE SCALE GENOMIC DNA]</scope>
    <source>
        <strain evidence="2 3">ZYC-3</strain>
    </source>
</reference>
<dbReference type="EMBL" id="CP066831">
    <property type="protein sequence ID" value="QQM38308.1"/>
    <property type="molecule type" value="Genomic_DNA"/>
</dbReference>
<protein>
    <submittedName>
        <fullName evidence="2">Uncharacterized protein</fullName>
    </submittedName>
</protein>
<dbReference type="KEGG" id="slf:JEQ17_01635"/>
<keyword evidence="1" id="KW-0812">Transmembrane</keyword>
<proteinExistence type="predicted"/>